<organism evidence="2 3">
    <name type="scientific">Rhodnius prolixus</name>
    <name type="common">Triatomid bug</name>
    <dbReference type="NCBI Taxonomy" id="13249"/>
    <lineage>
        <taxon>Eukaryota</taxon>
        <taxon>Metazoa</taxon>
        <taxon>Ecdysozoa</taxon>
        <taxon>Arthropoda</taxon>
        <taxon>Hexapoda</taxon>
        <taxon>Insecta</taxon>
        <taxon>Pterygota</taxon>
        <taxon>Neoptera</taxon>
        <taxon>Paraneoptera</taxon>
        <taxon>Hemiptera</taxon>
        <taxon>Heteroptera</taxon>
        <taxon>Panheteroptera</taxon>
        <taxon>Cimicomorpha</taxon>
        <taxon>Reduviidae</taxon>
        <taxon>Triatominae</taxon>
        <taxon>Rhodnius</taxon>
    </lineage>
</organism>
<reference evidence="2" key="1">
    <citation type="submission" date="2015-05" db="UniProtKB">
        <authorList>
            <consortium name="EnsemblMetazoa"/>
        </authorList>
    </citation>
    <scope>IDENTIFICATION</scope>
</reference>
<dbReference type="AlphaFoldDB" id="T1I0Y4"/>
<dbReference type="VEuPathDB" id="VectorBase:RPRC009954"/>
<dbReference type="EnsemblMetazoa" id="RPRC009954-RA">
    <property type="protein sequence ID" value="RPRC009954-PA"/>
    <property type="gene ID" value="RPRC009954"/>
</dbReference>
<protein>
    <submittedName>
        <fullName evidence="2">Uncharacterized protein</fullName>
    </submittedName>
</protein>
<feature type="compositionally biased region" description="Polar residues" evidence="1">
    <location>
        <begin position="165"/>
        <end position="175"/>
    </location>
</feature>
<evidence type="ECO:0000313" key="2">
    <source>
        <dbReference type="EnsemblMetazoa" id="RPRC009954-PA"/>
    </source>
</evidence>
<keyword evidence="3" id="KW-1185">Reference proteome</keyword>
<evidence type="ECO:0000313" key="3">
    <source>
        <dbReference type="Proteomes" id="UP000015103"/>
    </source>
</evidence>
<feature type="region of interest" description="Disordered" evidence="1">
    <location>
        <begin position="1"/>
        <end position="28"/>
    </location>
</feature>
<proteinExistence type="predicted"/>
<dbReference type="HOGENOM" id="CLU_1171928_0_0_1"/>
<dbReference type="InParanoid" id="T1I0Y4"/>
<evidence type="ECO:0000256" key="1">
    <source>
        <dbReference type="SAM" id="MobiDB-lite"/>
    </source>
</evidence>
<feature type="compositionally biased region" description="Polar residues" evidence="1">
    <location>
        <begin position="120"/>
        <end position="137"/>
    </location>
</feature>
<accession>T1I0Y4</accession>
<feature type="compositionally biased region" description="Basic residues" evidence="1">
    <location>
        <begin position="208"/>
        <end position="224"/>
    </location>
</feature>
<feature type="region of interest" description="Disordered" evidence="1">
    <location>
        <begin position="84"/>
        <end position="137"/>
    </location>
</feature>
<dbReference type="Proteomes" id="UP000015103">
    <property type="component" value="Unassembled WGS sequence"/>
</dbReference>
<dbReference type="EMBL" id="ACPB03015533">
    <property type="status" value="NOT_ANNOTATED_CDS"/>
    <property type="molecule type" value="Genomic_DNA"/>
</dbReference>
<feature type="compositionally biased region" description="Polar residues" evidence="1">
    <location>
        <begin position="14"/>
        <end position="27"/>
    </location>
</feature>
<name>T1I0Y4_RHOPR</name>
<sequence>MKTPKLSTPAPKSKLNTPRSGFIQKNSESSKKVKFGVLGESKKKFNGTPMLECASFKERKFNNFSGKKSMSPFCDKINANILNANKKTSFSPRKRKHDTESLSEGLQSEEEPVKKVSPKAGNQQLNSPNSKIKVNKTSPEVQLGLDIEKYLVKTSSIKKAKHQLAESTPLGNKQQVKVRVQKGGSPKSSRGTSGDIESEVEDKQPQFNKKKVNPAAKTKKKVKTAKVDELVNPTTVI</sequence>
<feature type="region of interest" description="Disordered" evidence="1">
    <location>
        <begin position="163"/>
        <end position="224"/>
    </location>
</feature>